<feature type="compositionally biased region" description="Polar residues" evidence="4">
    <location>
        <begin position="3340"/>
        <end position="3356"/>
    </location>
</feature>
<comment type="caution">
    <text evidence="5">The sequence shown here is derived from an EMBL/GenBank/DDBJ whole genome shotgun (WGS) entry which is preliminary data.</text>
</comment>
<dbReference type="GO" id="GO:0001708">
    <property type="term" value="P:cell fate specification"/>
    <property type="evidence" value="ECO:0007669"/>
    <property type="project" value="TreeGrafter"/>
</dbReference>
<feature type="compositionally biased region" description="Low complexity" evidence="4">
    <location>
        <begin position="3516"/>
        <end position="3532"/>
    </location>
</feature>
<feature type="region of interest" description="Disordered" evidence="4">
    <location>
        <begin position="3923"/>
        <end position="3971"/>
    </location>
</feature>
<feature type="region of interest" description="Disordered" evidence="4">
    <location>
        <begin position="3179"/>
        <end position="3475"/>
    </location>
</feature>
<feature type="compositionally biased region" description="Low complexity" evidence="4">
    <location>
        <begin position="3658"/>
        <end position="3678"/>
    </location>
</feature>
<feature type="compositionally biased region" description="Polar residues" evidence="4">
    <location>
        <begin position="4060"/>
        <end position="4071"/>
    </location>
</feature>
<dbReference type="GO" id="GO:0008017">
    <property type="term" value="F:microtubule binding"/>
    <property type="evidence" value="ECO:0007669"/>
    <property type="project" value="TreeGrafter"/>
</dbReference>
<evidence type="ECO:0000256" key="1">
    <source>
        <dbReference type="ARBA" id="ARBA00009051"/>
    </source>
</evidence>
<dbReference type="Pfam" id="PF05923">
    <property type="entry name" value="APC_r"/>
    <property type="match status" value="4"/>
</dbReference>
<dbReference type="InterPro" id="IPR041257">
    <property type="entry name" value="APC_rep"/>
</dbReference>
<protein>
    <submittedName>
        <fullName evidence="5">Adenomatous polyposis coli</fullName>
    </submittedName>
</protein>
<feature type="compositionally biased region" description="Low complexity" evidence="4">
    <location>
        <begin position="2201"/>
        <end position="2258"/>
    </location>
</feature>
<feature type="compositionally biased region" description="Polar residues" evidence="4">
    <location>
        <begin position="1024"/>
        <end position="1041"/>
    </location>
</feature>
<feature type="compositionally biased region" description="Polar residues" evidence="4">
    <location>
        <begin position="3538"/>
        <end position="3555"/>
    </location>
</feature>
<dbReference type="Pfam" id="PF00514">
    <property type="entry name" value="Arm"/>
    <property type="match status" value="1"/>
</dbReference>
<evidence type="ECO:0000313" key="6">
    <source>
        <dbReference type="Proteomes" id="UP000762676"/>
    </source>
</evidence>
<comment type="similarity">
    <text evidence="1">Belongs to the adenomatous polyposis coli (APC) family.</text>
</comment>
<feature type="compositionally biased region" description="Polar residues" evidence="4">
    <location>
        <begin position="71"/>
        <end position="80"/>
    </location>
</feature>
<feature type="compositionally biased region" description="Polar residues" evidence="4">
    <location>
        <begin position="845"/>
        <end position="858"/>
    </location>
</feature>
<dbReference type="SUPFAM" id="SSF48371">
    <property type="entry name" value="ARM repeat"/>
    <property type="match status" value="1"/>
</dbReference>
<name>A0AAV4HRB0_9GAST</name>
<feature type="compositionally biased region" description="Polar residues" evidence="4">
    <location>
        <begin position="3762"/>
        <end position="3776"/>
    </location>
</feature>
<dbReference type="PANTHER" id="PTHR12607">
    <property type="entry name" value="ADENOMATOUS POLYPOSIS COLI PROTEIN FAMILY"/>
    <property type="match status" value="1"/>
</dbReference>
<feature type="region of interest" description="Disordered" evidence="4">
    <location>
        <begin position="460"/>
        <end position="484"/>
    </location>
</feature>
<feature type="compositionally biased region" description="Gly residues" evidence="4">
    <location>
        <begin position="2467"/>
        <end position="2487"/>
    </location>
</feature>
<feature type="compositionally biased region" description="Low complexity" evidence="4">
    <location>
        <begin position="833"/>
        <end position="843"/>
    </location>
</feature>
<dbReference type="InterPro" id="IPR009223">
    <property type="entry name" value="APC_rpt"/>
</dbReference>
<feature type="compositionally biased region" description="Polar residues" evidence="4">
    <location>
        <begin position="3274"/>
        <end position="3295"/>
    </location>
</feature>
<dbReference type="InterPro" id="IPR026818">
    <property type="entry name" value="Apc_fam"/>
</dbReference>
<dbReference type="PROSITE" id="PS50176">
    <property type="entry name" value="ARM_REPEAT"/>
    <property type="match status" value="2"/>
</dbReference>
<feature type="region of interest" description="Disordered" evidence="4">
    <location>
        <begin position="2908"/>
        <end position="2945"/>
    </location>
</feature>
<feature type="compositionally biased region" description="Low complexity" evidence="4">
    <location>
        <begin position="2407"/>
        <end position="2426"/>
    </location>
</feature>
<feature type="region of interest" description="Disordered" evidence="4">
    <location>
        <begin position="1577"/>
        <end position="1666"/>
    </location>
</feature>
<feature type="compositionally biased region" description="Basic and acidic residues" evidence="4">
    <location>
        <begin position="2139"/>
        <end position="2149"/>
    </location>
</feature>
<feature type="compositionally biased region" description="Low complexity" evidence="4">
    <location>
        <begin position="2319"/>
        <end position="2330"/>
    </location>
</feature>
<feature type="region of interest" description="Disordered" evidence="4">
    <location>
        <begin position="51"/>
        <end position="93"/>
    </location>
</feature>
<evidence type="ECO:0000256" key="3">
    <source>
        <dbReference type="PROSITE-ProRule" id="PRU00259"/>
    </source>
</evidence>
<feature type="region of interest" description="Disordered" evidence="4">
    <location>
        <begin position="2089"/>
        <end position="2352"/>
    </location>
</feature>
<dbReference type="InterPro" id="IPR016024">
    <property type="entry name" value="ARM-type_fold"/>
</dbReference>
<dbReference type="GO" id="GO:0016477">
    <property type="term" value="P:cell migration"/>
    <property type="evidence" value="ECO:0007669"/>
    <property type="project" value="TreeGrafter"/>
</dbReference>
<feature type="compositionally biased region" description="Polar residues" evidence="4">
    <location>
        <begin position="3405"/>
        <end position="3416"/>
    </location>
</feature>
<dbReference type="Proteomes" id="UP000762676">
    <property type="component" value="Unassembled WGS sequence"/>
</dbReference>
<feature type="compositionally biased region" description="Low complexity" evidence="4">
    <location>
        <begin position="874"/>
        <end position="888"/>
    </location>
</feature>
<feature type="compositionally biased region" description="Polar residues" evidence="4">
    <location>
        <begin position="2655"/>
        <end position="2666"/>
    </location>
</feature>
<feature type="compositionally biased region" description="Low complexity" evidence="4">
    <location>
        <begin position="2708"/>
        <end position="2719"/>
    </location>
</feature>
<feature type="region of interest" description="Disordered" evidence="4">
    <location>
        <begin position="1719"/>
        <end position="1769"/>
    </location>
</feature>
<feature type="compositionally biased region" description="Acidic residues" evidence="4">
    <location>
        <begin position="1528"/>
        <end position="1541"/>
    </location>
</feature>
<sequence>MNERVWRSIRNKQELNAKEIASGCTRFMHADSALFTNKSLYDEDIEPATDRRDKTIILSPGTEEEEEENSLTESAEGQRSSSDREGRLQRLDSERSQLMKDAERDEQQRHWFYKQLSSITHKMEGLNMADKNGPEQERARRLLEQEATQVQAAMVESLGPGQASQLRQEARLARIRSLEKEIRSLQTQGSKQSTKDVRDVATLTNLSKEVSKTKLDFDGQVAGGYVLDRTVSRGGHRISLATQTGEVRPADSSSVLDGVAPGMPFNPNLYHGAWPIEKGVSSRHGPLSSSSDGAGGPKASGDLASVISFNSTNSSSTTASNSNVIKQKMMAAPAQGNSSSPGGDEQPQQLGSKVEMVYSLLSMLGTHDKDDMSRTLFAMSQSQDSCLAMRQSGCLPLLLQLLHGSDKDSGLLGKTRGSKAARARAAAALHNIVHCQHDDKRARREARTLRLLEQIRAHCDQRRQGEEGEEDDDEEAAEDGGSSCKDMDHHAGAAILALMRLSFDEEYRLAICTLGGLQAIAELLEIDNKQASQDTEYSTTVRRYACMALTNLTFGDGKNKALLCSMKGAMGALVAQLASQSEDLIQAAASVLRNLSWRADLASKKTLREIGAVTTLMQAAMAVKKETTLKSILSALWNLSSHCSENKAEICTVDGALRFLVSLLTYKSQAKTLAIVENGGGILRNVSSQVAIREDYRQILRSSGCLQLLLQQLRSTSLTIVSNACGTLWNLSARCAQDQTALRDMGAVAMLRNLVHSKHKMISSGSSAALRNLLASVPEGEGGMSGAAGVGGHSSRPSLHARKQRALEEELASQNLAETCENVESPRNSPIATVTSTSSSLTVPGSRSETVEGSGNNIHRSESEPRRFVYNHMNNSNSSVGSDVGSPVKSEDDGRRHMTRRQMIPRNGADPGSGSGNPKRVLSPQCVARAGSQDSVGSTHSDISHDRRRAHSMLARSSQLLNKRQGSSSTEGRGTAFPPGSADHKMMVLQQQQHQLQQQLLQQQQHQHHQQQSQHLPSSSQSSYAPTSGFSPALINNTPAHSSRRPQQQQQQQHHYPQLPYQMMGLHHQPPLAPSVSSSTFSHPSSQQAWQPHTSSAPNSRIVQYMQEVAMYAGVTPLHHNSSSLTQSAPTSQSLALHSSGMYSNTLPASLPSSSSSANLYYQQQQQQQQQALLERLGKSSMVASLSSSGVGGQLHLNVDDDADDQPVNYSLKYQDVASSSSQPSPSLDHYSGHMTSSVQGVATTSSDGTFRVNPELLRVSGLSTSFTEQTPGSSATQCSSGSVMVNPALLTSPMQHRRPMPNLMPNRFSTPQSNMMYRSGGGPAGAVQFMTPQGSAAYRGGYSMGQRFPHPTLSSSHPADQIQATRSFSLPSSAHQPGNPMLSRSAMQASLTAYAETDLDLDDQPTDFSLRYSEEEVADDSNPPVSTRALRHDYHPPQEEQPINYSLRFHREEALTTSHQEQQTQKKDAAGAPNCVECRYAEARRTNEQLDNSSNDDQVRTFCTEGTPYLSTATSLTDLAQVGKHEDDEEEEEAEEELEEKEGGGNMDNASNVRGLHHQHVQGCRHQAMLANKTTTLNDTGSSSATGGNLTLVDPDRTLTPADAERSKGEMDLTASSSGSQATDRHTGSTVIAAGRTGSSLSSKADSVDTELQETQQSFHSDANEVPLELPSIDIYRLCGLAVRDQEVEETPLMFSRSSSPESLSSFDTQSVHSSVISEYSRRASQVVSPSEIPDSPSESMPSSPPRRAHSPTRRFRDHLNNFSSTPKSTNVLAKQSLDMNRTPAALRSEPFMNFAAFDETNKPLDFTNRKLSGLSMGVPSAGKIAPSRGLMLHNFPAFDDEEEDDQPINFSSRDQESQQQPPLTFSTFQKNIPPPAAHQQGAGGGMYMASSSGNNNNNSTAPARLLTPRGKSSLPTLVEQSVAENAETESSSGKSEVPVVYAEEGTPPNMSETTSLSGITMDHMELERGDETNATPSSVIIKGMAGLTLDSVPAAANLSSLQNHQREQAQISTSGLPQEYPSVGNQVQLGMAQHQQWQQDYQAYHHQQPGQVISPPTMPQPVAVEPNLPKFTQREESADDIACMQTSDKSLQSAPQKEIAEGLAEELRTTVEGEQNSQEVSGDKISPVSPKTPAAQEGDKQDERDSSMSEVSEGEEDILAQCISSGMPTPSASSARKMRRSSSDNTIKKRSGIPTKAESTPAASSSSKAGPSSSKHASSPSSSKHTPSSSKQSGSSSQSPKVAKPSAIPSASPQKSSKAKYDKASGGSRIPGSHDQSSHTPPPQSIGKPQPAAQSHMSKPHARAPAGATGKSSASKNLNPALNRAAANKSSEGLQKRLLQSPAKSAAGIKPTGAATVIPQNAASMAAHSEDQYADFSRDCVKSYATEGTPVNFSAATSLSDLSILTHSSSSPSNKKSSSSSKSPGETDSKSDNSSLCEENEELLLSQMIEQGMPKGRSSGRRHGGGGGGDNSGGAGGSNDGGAAGGKKQNSKDCNTSAFVPRMSNLRVVAPFHDFVPAADTVKTYNVEGTPRNFSAATSLSDLTIDSIEGPARLGKATAAAVGGGGSKVTKAPQPQASYVSGPFSPPPSDSLHTYNLEGSPLAYSHNASSLSSLGDELEPRGAGSGVSASPHKDNSGSLQMYPAHHAAGATTGDLNESDSSSSIPRERHIVGQSSEDSSIAGDNAQHRGRDHPVQYTVEDTPVTFSRNSSLSSLNSLDKGDNQLPQTPGTSGVRRQEAETNPDRVSDEEDDLADCDPTPSEQALLDQCIISAMPKSRLPRGDERARRHSRAKFLTQRVTRNTSRPGSSGGGYDHQTVAGSTVMGGSSPDGLDKSGEGASSSFLENTLTNGYHSSSEVDSGSQLSLEGDVSHMMTRSCSDTTELCLDFDTSPAAAESFTPSRQSRYGIWKRQRHRSSDGSEIRGNLVQQQQQRSHSQEASLKMHKDMSNKLARDSHGRQVRMEPQQHQAQVVSDFAAKVREISKDSMAGLVALKDDVDIDRAVFSRHGTLEVAAERQDKDEDISDAGDVTLRSGSAGTYPPGREADIQQGGIEGDDNYMYEYVEDAEPEEDRDNENVESFNSELLEENVRLIVSEIQSHGKTITSIRSLGSSTVDEDLFLENETISLVSNDAFSDTNSELSVEIGGPASVVEAAAVPPKTGRPKILKPGEVAIKEAKTAVKKVEDSPPEGKGIRGRRKPLYPGKTATPQHVKAGVHSKTAGVVKPSMGKGANTTASSPRLAPLSANASASCSPSGLKKTSPRSQKVAHVSPTPRVNQNGRNPTAVTSRTSSVPANNAGGAGVKGRTGAASIQKPSSASSGSSPPQLKNGARARAGVSPHSGSSLTRSPPTQSNKPTRAPSKGTSLPKPSAQATNAKQRSSQQARDGSVPSVGSSKKAGAAEASQANVPQHNLSSLDNKENKGQQPQTSVVVTMREKKNQSALSSSNRHSNCSQEGGSDGSSGSHTSERPNSWGKALDSYNFYVDETQDGQAYKQIQNQRNSRDAPSSIKRSLKTPSAPSAQQPAGSSPSQSRLPTVANKSNRSTSRTGIASRSPSGGRGTSAGKAGSKLNQQQVSSGRGRGSIPTKTLLHKSNDSLKSQSRPLTPVGRRSSSNSSGSGIPTPRRTVEGSSPSSPAVNGRRAQAPSKIASLRRRDGSLDNSPSSGSSTSSSASPPQSSRLPTKQTHTPSRSLPPSGVARHSTKKAATLPAGSSLEQAVAATAAAGVSKSSTFEKLSSSDKPAPPPVVISAGLREEEKVGSFPSGSDLSRASGSFDSPETGVRRGEVFELCDDNADEGDYDDVYEGTDDDPDASAEIIPVFEDYEEVEPPAGLALNTSGQSLLVESAPKIDTGTYRRKKPASDFELPNADETCKSMCSFNESMVSPAPLAMSQQGCRIVSSGSSSNSINEHATTINTSSISSIKAEEKTKGKSKVAQGLKRLFGSGRGKTKDSDKPSNSGKSGKKSSKWDRKHSKDLDFFSRNIKMEPSTLVGAEDDHLFHTSGIHLRTGGSTSSDHKSSPSAIVTPFNYSPPSTTHYTSSNSGVMVVDLNDSIDHADNASILSSKTGSNPLSGEDGGSDRALTKTEILIARRNAGHGAKTTATPTGEDVNNVSSASGNVACMITTV</sequence>
<evidence type="ECO:0000256" key="4">
    <source>
        <dbReference type="SAM" id="MobiDB-lite"/>
    </source>
</evidence>
<dbReference type="Gene3D" id="1.25.10.10">
    <property type="entry name" value="Leucine-rich Repeat Variant"/>
    <property type="match status" value="1"/>
</dbReference>
<feature type="repeat" description="ARM" evidence="3">
    <location>
        <begin position="704"/>
        <end position="746"/>
    </location>
</feature>
<feature type="compositionally biased region" description="Low complexity" evidence="4">
    <location>
        <begin position="3717"/>
        <end position="3740"/>
    </location>
</feature>
<feature type="compositionally biased region" description="Low complexity" evidence="4">
    <location>
        <begin position="3608"/>
        <end position="3619"/>
    </location>
</feature>
<feature type="region of interest" description="Disordered" evidence="4">
    <location>
        <begin position="280"/>
        <end position="299"/>
    </location>
</feature>
<feature type="compositionally biased region" description="Low complexity" evidence="4">
    <location>
        <begin position="1730"/>
        <end position="1743"/>
    </location>
</feature>
<dbReference type="SUPFAM" id="SSF82931">
    <property type="entry name" value="Tumor suppressor gene product Apc"/>
    <property type="match status" value="1"/>
</dbReference>
<dbReference type="FunFam" id="1.25.10.10:FF:000305">
    <property type="entry name" value="Adenomatous polyposis coli"/>
    <property type="match status" value="1"/>
</dbReference>
<dbReference type="Pfam" id="PF05972">
    <property type="entry name" value="APC_15aa"/>
    <property type="match status" value="1"/>
</dbReference>
<dbReference type="GO" id="GO:0007026">
    <property type="term" value="P:negative regulation of microtubule depolymerization"/>
    <property type="evidence" value="ECO:0007669"/>
    <property type="project" value="TreeGrafter"/>
</dbReference>
<feature type="compositionally biased region" description="Polar residues" evidence="4">
    <location>
        <begin position="2839"/>
        <end position="2864"/>
    </location>
</feature>
<feature type="region of interest" description="Disordered" evidence="4">
    <location>
        <begin position="819"/>
        <end position="1097"/>
    </location>
</feature>
<dbReference type="SMART" id="SM00185">
    <property type="entry name" value="ARM"/>
    <property type="match status" value="7"/>
</dbReference>
<feature type="compositionally biased region" description="Polar residues" evidence="4">
    <location>
        <begin position="1850"/>
        <end position="1872"/>
    </location>
</feature>
<evidence type="ECO:0000256" key="2">
    <source>
        <dbReference type="ARBA" id="ARBA00022687"/>
    </source>
</evidence>
<dbReference type="GO" id="GO:0016342">
    <property type="term" value="C:catenin complex"/>
    <property type="evidence" value="ECO:0007669"/>
    <property type="project" value="TreeGrafter"/>
</dbReference>
<feature type="compositionally biased region" description="Polar residues" evidence="4">
    <location>
        <begin position="3679"/>
        <end position="3692"/>
    </location>
</feature>
<feature type="compositionally biased region" description="Polar residues" evidence="4">
    <location>
        <begin position="3440"/>
        <end position="3455"/>
    </location>
</feature>
<feature type="compositionally biased region" description="Polar residues" evidence="4">
    <location>
        <begin position="1087"/>
        <end position="1097"/>
    </location>
</feature>
<evidence type="ECO:0000313" key="5">
    <source>
        <dbReference type="EMBL" id="GFS00320.1"/>
    </source>
</evidence>
<dbReference type="GO" id="GO:0007399">
    <property type="term" value="P:nervous system development"/>
    <property type="evidence" value="ECO:0007669"/>
    <property type="project" value="TreeGrafter"/>
</dbReference>
<feature type="compositionally biased region" description="Polar residues" evidence="4">
    <location>
        <begin position="1719"/>
        <end position="1729"/>
    </location>
</feature>
<dbReference type="GO" id="GO:0016055">
    <property type="term" value="P:Wnt signaling pathway"/>
    <property type="evidence" value="ECO:0007669"/>
    <property type="project" value="UniProtKB-KW"/>
</dbReference>
<dbReference type="GO" id="GO:0005881">
    <property type="term" value="C:cytoplasmic microtubule"/>
    <property type="evidence" value="ECO:0007669"/>
    <property type="project" value="TreeGrafter"/>
</dbReference>
<dbReference type="GO" id="GO:0007389">
    <property type="term" value="P:pattern specification process"/>
    <property type="evidence" value="ECO:0007669"/>
    <property type="project" value="TreeGrafter"/>
</dbReference>
<feature type="compositionally biased region" description="Polar residues" evidence="4">
    <location>
        <begin position="955"/>
        <end position="972"/>
    </location>
</feature>
<feature type="compositionally biased region" description="Polar residues" evidence="4">
    <location>
        <begin position="932"/>
        <end position="941"/>
    </location>
</feature>
<feature type="region of interest" description="Disordered" evidence="4">
    <location>
        <begin position="1414"/>
        <end position="1444"/>
    </location>
</feature>
<feature type="region of interest" description="Disordered" evidence="4">
    <location>
        <begin position="3488"/>
        <end position="3814"/>
    </location>
</feature>
<dbReference type="EMBL" id="BMAT01012843">
    <property type="protein sequence ID" value="GFS00320.1"/>
    <property type="molecule type" value="Genomic_DNA"/>
</dbReference>
<feature type="compositionally biased region" description="Basic and acidic residues" evidence="4">
    <location>
        <begin position="2736"/>
        <end position="2747"/>
    </location>
</feature>
<feature type="compositionally biased region" description="Low complexity" evidence="4">
    <location>
        <begin position="1889"/>
        <end position="1901"/>
    </location>
</feature>
<feature type="compositionally biased region" description="Polar residues" evidence="4">
    <location>
        <begin position="1915"/>
        <end position="1936"/>
    </location>
</feature>
<organism evidence="5 6">
    <name type="scientific">Elysia marginata</name>
    <dbReference type="NCBI Taxonomy" id="1093978"/>
    <lineage>
        <taxon>Eukaryota</taxon>
        <taxon>Metazoa</taxon>
        <taxon>Spiralia</taxon>
        <taxon>Lophotrochozoa</taxon>
        <taxon>Mollusca</taxon>
        <taxon>Gastropoda</taxon>
        <taxon>Heterobranchia</taxon>
        <taxon>Euthyneura</taxon>
        <taxon>Panpulmonata</taxon>
        <taxon>Sacoglossa</taxon>
        <taxon>Placobranchoidea</taxon>
        <taxon>Plakobranchidae</taxon>
        <taxon>Elysia</taxon>
    </lineage>
</organism>
<dbReference type="InterPro" id="IPR026831">
    <property type="entry name" value="APC_dom"/>
</dbReference>
<feature type="compositionally biased region" description="Low complexity" evidence="4">
    <location>
        <begin position="3391"/>
        <end position="3404"/>
    </location>
</feature>
<feature type="compositionally biased region" description="Polar residues" evidence="4">
    <location>
        <begin position="4100"/>
        <end position="4111"/>
    </location>
</feature>
<feature type="compositionally biased region" description="Low complexity" evidence="4">
    <location>
        <begin position="1075"/>
        <end position="1086"/>
    </location>
</feature>
<feature type="region of interest" description="Disordered" evidence="4">
    <location>
        <begin position="3017"/>
        <end position="3055"/>
    </location>
</feature>
<keyword evidence="2" id="KW-0879">Wnt signaling pathway</keyword>
<feature type="region of interest" description="Disordered" evidence="4">
    <location>
        <begin position="2563"/>
        <end position="2757"/>
    </location>
</feature>
<dbReference type="PANTHER" id="PTHR12607:SF12">
    <property type="entry name" value="APC-LIKE, ISOFORM A-RELATED"/>
    <property type="match status" value="1"/>
</dbReference>
<feature type="repeat" description="ARM" evidence="3">
    <location>
        <begin position="568"/>
        <end position="596"/>
    </location>
</feature>
<feature type="compositionally biased region" description="Polar residues" evidence="4">
    <location>
        <begin position="3371"/>
        <end position="3385"/>
    </location>
</feature>
<feature type="compositionally biased region" description="Basic and acidic residues" evidence="4">
    <location>
        <begin position="81"/>
        <end position="93"/>
    </location>
</feature>
<gene>
    <name evidence="5" type="ORF">ElyMa_006395900</name>
</gene>
<feature type="region of interest" description="Disordered" evidence="4">
    <location>
        <begin position="1842"/>
        <end position="1957"/>
    </location>
</feature>
<dbReference type="Gene3D" id="1.10.287.450">
    <property type="entry name" value="Helix hairpin bin"/>
    <property type="match status" value="1"/>
</dbReference>
<feature type="region of interest" description="Disordered" evidence="4">
    <location>
        <begin position="4060"/>
        <end position="4080"/>
    </location>
</feature>
<proteinExistence type="inferred from homology"/>
<feature type="region of interest" description="Disordered" evidence="4">
    <location>
        <begin position="4092"/>
        <end position="4111"/>
    </location>
</feature>
<dbReference type="GO" id="GO:0045295">
    <property type="term" value="F:gamma-catenin binding"/>
    <property type="evidence" value="ECO:0007669"/>
    <property type="project" value="TreeGrafter"/>
</dbReference>
<feature type="compositionally biased region" description="Low complexity" evidence="4">
    <location>
        <begin position="1046"/>
        <end position="1062"/>
    </location>
</feature>
<dbReference type="InterPro" id="IPR011989">
    <property type="entry name" value="ARM-like"/>
</dbReference>
<feature type="region of interest" description="Disordered" evidence="4">
    <location>
        <begin position="1514"/>
        <end position="1553"/>
    </location>
</feature>
<reference evidence="5 6" key="1">
    <citation type="journal article" date="2021" name="Elife">
        <title>Chloroplast acquisition without the gene transfer in kleptoplastic sea slugs, Plakobranchus ocellatus.</title>
        <authorList>
            <person name="Maeda T."/>
            <person name="Takahashi S."/>
            <person name="Yoshida T."/>
            <person name="Shimamura S."/>
            <person name="Takaki Y."/>
            <person name="Nagai Y."/>
            <person name="Toyoda A."/>
            <person name="Suzuki Y."/>
            <person name="Arimoto A."/>
            <person name="Ishii H."/>
            <person name="Satoh N."/>
            <person name="Nishiyama T."/>
            <person name="Hasebe M."/>
            <person name="Maruyama T."/>
            <person name="Minagawa J."/>
            <person name="Obokata J."/>
            <person name="Shigenobu S."/>
        </authorList>
    </citation>
    <scope>NUCLEOTIDE SEQUENCE [LARGE SCALE GENOMIC DNA]</scope>
</reference>
<feature type="region of interest" description="Disordered" evidence="4">
    <location>
        <begin position="2407"/>
        <end position="2498"/>
    </location>
</feature>
<feature type="compositionally biased region" description="Basic residues" evidence="4">
    <location>
        <begin position="1748"/>
        <end position="1758"/>
    </location>
</feature>
<dbReference type="GO" id="GO:0030877">
    <property type="term" value="C:beta-catenin destruction complex"/>
    <property type="evidence" value="ECO:0007669"/>
    <property type="project" value="TreeGrafter"/>
</dbReference>
<dbReference type="InterPro" id="IPR000225">
    <property type="entry name" value="Armadillo"/>
</dbReference>
<feature type="compositionally biased region" description="Acidic residues" evidence="4">
    <location>
        <begin position="467"/>
        <end position="478"/>
    </location>
</feature>
<accession>A0AAV4HRB0</accession>
<feature type="compositionally biased region" description="Low complexity" evidence="4">
    <location>
        <begin position="989"/>
        <end position="1023"/>
    </location>
</feature>
<keyword evidence="6" id="KW-1185">Reference proteome</keyword>
<dbReference type="Pfam" id="PF18797">
    <property type="entry name" value="APC_rep"/>
    <property type="match status" value="1"/>
</dbReference>
<dbReference type="InterPro" id="IPR009240">
    <property type="entry name" value="APC_15aa_rpt"/>
</dbReference>
<feature type="compositionally biased region" description="Low complexity" evidence="4">
    <location>
        <begin position="3309"/>
        <end position="3325"/>
    </location>
</feature>
<feature type="compositionally biased region" description="Polar residues" evidence="4">
    <location>
        <begin position="1577"/>
        <end position="1590"/>
    </location>
</feature>
<feature type="compositionally biased region" description="Acidic residues" evidence="4">
    <location>
        <begin position="3788"/>
        <end position="3812"/>
    </location>
</feature>
<feature type="region of interest" description="Disordered" evidence="4">
    <location>
        <begin position="1215"/>
        <end position="1235"/>
    </location>
</feature>
<dbReference type="GO" id="GO:0008013">
    <property type="term" value="F:beta-catenin binding"/>
    <property type="evidence" value="ECO:0007669"/>
    <property type="project" value="InterPro"/>
</dbReference>
<feature type="region of interest" description="Disordered" evidence="4">
    <location>
        <begin position="2800"/>
        <end position="2864"/>
    </location>
</feature>
<dbReference type="GO" id="GO:0090090">
    <property type="term" value="P:negative regulation of canonical Wnt signaling pathway"/>
    <property type="evidence" value="ECO:0007669"/>
    <property type="project" value="TreeGrafter"/>
</dbReference>